<proteinExistence type="predicted"/>
<reference evidence="1 2" key="1">
    <citation type="submission" date="2020-07" db="EMBL/GenBank/DDBJ databases">
        <title>Taxonomic proposal: Crassvirales, a new order of highly abundant and diverse bacterial viruses.</title>
        <authorList>
            <person name="Shkoporov A.N."/>
            <person name="Stockdale S.R."/>
            <person name="Guerin E."/>
            <person name="Ross R.P."/>
            <person name="Hill C."/>
        </authorList>
    </citation>
    <scope>NUCLEOTIDE SEQUENCE [LARGE SCALE GENOMIC DNA]</scope>
</reference>
<dbReference type="GeneID" id="65130500"/>
<dbReference type="EMBL" id="MT774394">
    <property type="protein sequence ID" value="QOR59884.1"/>
    <property type="molecule type" value="Genomic_DNA"/>
</dbReference>
<dbReference type="RefSeq" id="YP_010112042.1">
    <property type="nucleotide sequence ID" value="NC_055887.1"/>
</dbReference>
<dbReference type="KEGG" id="vg:65130500"/>
<name>A0A7M1S0F6_9CAUD</name>
<organism evidence="1 2">
    <name type="scientific">uncultured phage cr271_1</name>
    <dbReference type="NCBI Taxonomy" id="2772078"/>
    <lineage>
        <taxon>Viruses</taxon>
        <taxon>Duplodnaviria</taxon>
        <taxon>Heunggongvirae</taxon>
        <taxon>Uroviricota</taxon>
        <taxon>Caudoviricetes</taxon>
        <taxon>Crassvirales</taxon>
        <taxon>Intestiviridae</taxon>
        <taxon>Obtuvirinae</taxon>
        <taxon>Hacihdavirus</taxon>
        <taxon>Hacihdavirus animalis</taxon>
    </lineage>
</organism>
<keyword evidence="2" id="KW-1185">Reference proteome</keyword>
<accession>A0A7M1S0F6</accession>
<evidence type="ECO:0000313" key="1">
    <source>
        <dbReference type="EMBL" id="QOR59884.1"/>
    </source>
</evidence>
<evidence type="ECO:0000313" key="2">
    <source>
        <dbReference type="Proteomes" id="UP000593898"/>
    </source>
</evidence>
<dbReference type="Proteomes" id="UP000593898">
    <property type="component" value="Segment"/>
</dbReference>
<protein>
    <submittedName>
        <fullName evidence="1">Uncharacterized protein</fullName>
    </submittedName>
</protein>
<sequence length="114" mass="13328">MVDNKTTVAIPIEIYNKLAYLGILPSLDDDVEDTRSYNVGESGYSTDDHVIQPWTIWLDYPNLTSFDHDIIKRILREKEEPGFTKLNSRIKDYKKIIHIAKERIRQLSYGTEIK</sequence>